<dbReference type="GO" id="GO:0008658">
    <property type="term" value="F:penicillin binding"/>
    <property type="evidence" value="ECO:0007669"/>
    <property type="project" value="InterPro"/>
</dbReference>
<feature type="domain" description="Penicillin-binding protein dimerisation" evidence="6">
    <location>
        <begin position="57"/>
        <end position="202"/>
    </location>
</feature>
<protein>
    <submittedName>
        <fullName evidence="7">Penicillin-binding protein 2</fullName>
    </submittedName>
</protein>
<dbReference type="InterPro" id="IPR005311">
    <property type="entry name" value="PBP_dimer"/>
</dbReference>
<dbReference type="PANTHER" id="PTHR30627:SF1">
    <property type="entry name" value="PEPTIDOGLYCAN D,D-TRANSPEPTIDASE FTSI"/>
    <property type="match status" value="1"/>
</dbReference>
<evidence type="ECO:0000259" key="5">
    <source>
        <dbReference type="Pfam" id="PF00905"/>
    </source>
</evidence>
<evidence type="ECO:0000256" key="2">
    <source>
        <dbReference type="ARBA" id="ARBA00007171"/>
    </source>
</evidence>
<dbReference type="InterPro" id="IPR036138">
    <property type="entry name" value="PBP_dimer_sf"/>
</dbReference>
<dbReference type="GO" id="GO:0005886">
    <property type="term" value="C:plasma membrane"/>
    <property type="evidence" value="ECO:0007669"/>
    <property type="project" value="TreeGrafter"/>
</dbReference>
<accession>K1LP53</accession>
<dbReference type="GO" id="GO:0071555">
    <property type="term" value="P:cell wall organization"/>
    <property type="evidence" value="ECO:0007669"/>
    <property type="project" value="TreeGrafter"/>
</dbReference>
<dbReference type="RefSeq" id="WP_008404821.1">
    <property type="nucleotide sequence ID" value="NZ_AMCK01000004.1"/>
</dbReference>
<gene>
    <name evidence="7" type="primary">penA_2</name>
    <name evidence="7" type="ORF">B857_01196</name>
</gene>
<dbReference type="PATRIC" id="fig|1224748.3.peg.1192"/>
<evidence type="ECO:0000313" key="7">
    <source>
        <dbReference type="EMBL" id="EKB45924.1"/>
    </source>
</evidence>
<feature type="transmembrane region" description="Helical" evidence="4">
    <location>
        <begin position="12"/>
        <end position="32"/>
    </location>
</feature>
<dbReference type="Pfam" id="PF00905">
    <property type="entry name" value="Transpeptidase"/>
    <property type="match status" value="1"/>
</dbReference>
<dbReference type="InterPro" id="IPR001460">
    <property type="entry name" value="PCN-bd_Tpept"/>
</dbReference>
<organism evidence="7 8">
    <name type="scientific">Solibacillus isronensis B3W22</name>
    <dbReference type="NCBI Taxonomy" id="1224748"/>
    <lineage>
        <taxon>Bacteria</taxon>
        <taxon>Bacillati</taxon>
        <taxon>Bacillota</taxon>
        <taxon>Bacilli</taxon>
        <taxon>Bacillales</taxon>
        <taxon>Caryophanaceae</taxon>
        <taxon>Solibacillus</taxon>
    </lineage>
</organism>
<sequence length="639" mass="71028">MKWISTISKNRLRLIFAAFILFGVIVFIRLFYVQVIQHDKLTELAKTNWDREIPFTSERGEITDRNGEVIVTNELAPTLYFMPTQNDNIEEASNQIADVLNLDAKRLFEKMNSKSYLVKLAPEAKNISYEQAVKIQELKIDGLYSGVDYDRSYPYGNLLSRLVGFTGYDSQGLAGIEYQYDKLLTSKDAAIKLFTDAKGKALPHVNDEWREGKQGATVGLTIDLEVQKVIERELSQAMTKYNAEQALAIAMNPKTGEILALSSYPTYDPSKFEEVESSIYNRNLPVWMTYEPGSTFKIITLSAAVEENVVDLEKDTYFDKGYTMVEGVRLRCWKRDGHGEETFLQVVENSCNPGFIELGQRVGADKLMKYIKNFGFGKTTGSNIAGEASGILFSEEAFGPVEHATTSFGQGISVTPIQQVQAVAAAVNGGKLFTPYVVSKVYNPESGEVVIENKPNLKRNVVSEETSKIVRDALESVVANGSGRAAYRDGLRIGGKTGTAQKVENGRYKDGDYIVSFIGFAPANDPEVVVYVAVDSPKGELVFGSTIVAPIVGQIIEDIAPILGIEKDREGQLEKQYRWGDKITERVPDLVGVPVNEIMELEYPYQIEVHGEGETVKAQLPEPESVLELDGTLHLYLEK</sequence>
<dbReference type="EMBL" id="AMCK01000004">
    <property type="protein sequence ID" value="EKB45924.1"/>
    <property type="molecule type" value="Genomic_DNA"/>
</dbReference>
<dbReference type="SUPFAM" id="SSF56519">
    <property type="entry name" value="Penicillin binding protein dimerisation domain"/>
    <property type="match status" value="1"/>
</dbReference>
<proteinExistence type="inferred from homology"/>
<keyword evidence="4" id="KW-1133">Transmembrane helix</keyword>
<dbReference type="Gene3D" id="3.90.1310.10">
    <property type="entry name" value="Penicillin-binding protein 2a (Domain 2)"/>
    <property type="match status" value="1"/>
</dbReference>
<comment type="similarity">
    <text evidence="2">Belongs to the transpeptidase family.</text>
</comment>
<keyword evidence="3 4" id="KW-0472">Membrane</keyword>
<evidence type="ECO:0000259" key="6">
    <source>
        <dbReference type="Pfam" id="PF03717"/>
    </source>
</evidence>
<dbReference type="Proteomes" id="UP000004738">
    <property type="component" value="Unassembled WGS sequence"/>
</dbReference>
<dbReference type="SUPFAM" id="SSF56601">
    <property type="entry name" value="beta-lactamase/transpeptidase-like"/>
    <property type="match status" value="1"/>
</dbReference>
<evidence type="ECO:0000313" key="8">
    <source>
        <dbReference type="Proteomes" id="UP000004738"/>
    </source>
</evidence>
<comment type="caution">
    <text evidence="7">The sequence shown here is derived from an EMBL/GenBank/DDBJ whole genome shotgun (WGS) entry which is preliminary data.</text>
</comment>
<reference evidence="7 8" key="1">
    <citation type="journal article" date="2012" name="J. Bacteriol.">
        <title>Draft Genome Sequence of Bacillus isronensis Strain B3W22, Isolated from the Upper Atmosphere.</title>
        <authorList>
            <person name="Shivaji S."/>
            <person name="Ara S."/>
            <person name="Singh S.K."/>
            <person name="Bandi S."/>
            <person name="Singh A."/>
            <person name="Pinnaka A.K."/>
        </authorList>
    </citation>
    <scope>NUCLEOTIDE SEQUENCE [LARGE SCALE GENOMIC DNA]</scope>
    <source>
        <strain evidence="7 8">B3W22</strain>
    </source>
</reference>
<dbReference type="SUPFAM" id="SSF54184">
    <property type="entry name" value="Penicillin-binding protein 2x (pbp-2x), c-terminal domain"/>
    <property type="match status" value="1"/>
</dbReference>
<dbReference type="PANTHER" id="PTHR30627">
    <property type="entry name" value="PEPTIDOGLYCAN D,D-TRANSPEPTIDASE"/>
    <property type="match status" value="1"/>
</dbReference>
<dbReference type="AlphaFoldDB" id="K1LP53"/>
<dbReference type="Gene3D" id="3.40.710.10">
    <property type="entry name" value="DD-peptidase/beta-lactamase superfamily"/>
    <property type="match status" value="1"/>
</dbReference>
<dbReference type="InterPro" id="IPR012338">
    <property type="entry name" value="Beta-lactam/transpept-like"/>
</dbReference>
<evidence type="ECO:0000256" key="1">
    <source>
        <dbReference type="ARBA" id="ARBA00004370"/>
    </source>
</evidence>
<keyword evidence="4" id="KW-0812">Transmembrane</keyword>
<feature type="domain" description="Penicillin-binding protein transpeptidase" evidence="5">
    <location>
        <begin position="247"/>
        <end position="557"/>
    </location>
</feature>
<dbReference type="InterPro" id="IPR050515">
    <property type="entry name" value="Beta-lactam/transpept"/>
</dbReference>
<comment type="subcellular location">
    <subcellularLocation>
        <location evidence="1">Membrane</location>
    </subcellularLocation>
</comment>
<dbReference type="Gene3D" id="3.30.450.330">
    <property type="match status" value="1"/>
</dbReference>
<evidence type="ECO:0000256" key="3">
    <source>
        <dbReference type="ARBA" id="ARBA00023136"/>
    </source>
</evidence>
<keyword evidence="8" id="KW-1185">Reference proteome</keyword>
<evidence type="ECO:0000256" key="4">
    <source>
        <dbReference type="SAM" id="Phobius"/>
    </source>
</evidence>
<name>K1LP53_9BACL</name>
<dbReference type="Pfam" id="PF03717">
    <property type="entry name" value="PBP_dimer"/>
    <property type="match status" value="1"/>
</dbReference>